<feature type="transmembrane region" description="Helical" evidence="1">
    <location>
        <begin position="292"/>
        <end position="310"/>
    </location>
</feature>
<accession>A0A6G0S397</accession>
<gene>
    <name evidence="2" type="ORF">PF008_g7244</name>
</gene>
<evidence type="ECO:0000256" key="1">
    <source>
        <dbReference type="SAM" id="Phobius"/>
    </source>
</evidence>
<evidence type="ECO:0000313" key="3">
    <source>
        <dbReference type="Proteomes" id="UP000486351"/>
    </source>
</evidence>
<dbReference type="EMBL" id="QXFY01000302">
    <property type="protein sequence ID" value="KAE9348661.1"/>
    <property type="molecule type" value="Genomic_DNA"/>
</dbReference>
<dbReference type="AlphaFoldDB" id="A0A6G0S397"/>
<dbReference type="Proteomes" id="UP000486351">
    <property type="component" value="Unassembled WGS sequence"/>
</dbReference>
<evidence type="ECO:0000313" key="2">
    <source>
        <dbReference type="EMBL" id="KAE9348661.1"/>
    </source>
</evidence>
<feature type="transmembrane region" description="Helical" evidence="1">
    <location>
        <begin position="372"/>
        <end position="397"/>
    </location>
</feature>
<keyword evidence="1" id="KW-0472">Membrane</keyword>
<feature type="transmembrane region" description="Helical" evidence="1">
    <location>
        <begin position="266"/>
        <end position="286"/>
    </location>
</feature>
<comment type="caution">
    <text evidence="2">The sequence shown here is derived from an EMBL/GenBank/DDBJ whole genome shotgun (WGS) entry which is preliminary data.</text>
</comment>
<feature type="transmembrane region" description="Helical" evidence="1">
    <location>
        <begin position="20"/>
        <end position="43"/>
    </location>
</feature>
<name>A0A6G0S397_9STRA</name>
<feature type="transmembrane region" description="Helical" evidence="1">
    <location>
        <begin position="331"/>
        <end position="352"/>
    </location>
</feature>
<feature type="transmembrane region" description="Helical" evidence="1">
    <location>
        <begin position="200"/>
        <end position="218"/>
    </location>
</feature>
<proteinExistence type="predicted"/>
<keyword evidence="1" id="KW-1133">Transmembrane helix</keyword>
<protein>
    <submittedName>
        <fullName evidence="2">Uncharacterized protein</fullName>
    </submittedName>
</protein>
<organism evidence="2 3">
    <name type="scientific">Phytophthora fragariae</name>
    <dbReference type="NCBI Taxonomy" id="53985"/>
    <lineage>
        <taxon>Eukaryota</taxon>
        <taxon>Sar</taxon>
        <taxon>Stramenopiles</taxon>
        <taxon>Oomycota</taxon>
        <taxon>Peronosporomycetes</taxon>
        <taxon>Peronosporales</taxon>
        <taxon>Peronosporaceae</taxon>
        <taxon>Phytophthora</taxon>
    </lineage>
</organism>
<keyword evidence="1" id="KW-0812">Transmembrane</keyword>
<sequence length="548" mass="62412">MTKTKVHAKQAHVDQMVSSAAILTAQQMLLTAWFVVGLMPLILQIRSYLKFVTPHKITETLVIPPGTEQETANMTELCPALGLQMTRVWWNIETTTYYSVEHGRLCHFVSPQYNCHGTYMLGPEKVQAYHTTQSSCANDSYPAEMYFYHGSIGFYSYYEEVTGTYCTLDHTMYGLIDGLGTFDINGWFLARDGGSYDYRISYWYGTVGAIWIIYRALVLRRSYITCKRYGRRCDQMQQILRRRTAMVFVHENMRLSAHGASNYHRIALLYLLVEGIMSDLFLLVATDGVLAWFQYISFGYNLSGLLLILFELIENLGWLRETSRLFIKRLLFSYESSLLGELLSAIGQAYFLTSLSRSDLKKSGATARAVSYYVWGLVGHSIIAVVLIGFIILIRILRAVICLRWKHGHVWTILTAPCSVDTTFAMRNKMMMVTGYCWVDGKLCYKPEALKAFGLLKMEEEDGSEFLVLRKLHWFKVPTVDLVVIGIVSYQCVEPCDERPCTGVVSFFDRSLGGQTGSNIVQSFRVRNKVSTSPSLKSLQAVKFQDMN</sequence>
<reference evidence="2 3" key="1">
    <citation type="submission" date="2018-09" db="EMBL/GenBank/DDBJ databases">
        <title>Genomic investigation of the strawberry pathogen Phytophthora fragariae indicates pathogenicity is determined by transcriptional variation in three key races.</title>
        <authorList>
            <person name="Adams T.M."/>
            <person name="Armitage A.D."/>
            <person name="Sobczyk M.K."/>
            <person name="Bates H.J."/>
            <person name="Dunwell J.M."/>
            <person name="Nellist C.F."/>
            <person name="Harrison R.J."/>
        </authorList>
    </citation>
    <scope>NUCLEOTIDE SEQUENCE [LARGE SCALE GENOMIC DNA]</scope>
    <source>
        <strain evidence="2 3">NOV-77</strain>
    </source>
</reference>